<accession>A0AAW6U8X6</accession>
<organism evidence="1 2">
    <name type="scientific">Peloplasma aerotolerans</name>
    <dbReference type="NCBI Taxonomy" id="3044389"/>
    <lineage>
        <taxon>Bacteria</taxon>
        <taxon>Bacillati</taxon>
        <taxon>Mycoplasmatota</taxon>
        <taxon>Mollicutes</taxon>
        <taxon>Acholeplasmatales</taxon>
        <taxon>Acholeplasmataceae</taxon>
        <taxon>Peloplasma</taxon>
    </lineage>
</organism>
<gene>
    <name evidence="1" type="ORF">QJ521_06315</name>
</gene>
<keyword evidence="2" id="KW-1185">Reference proteome</keyword>
<comment type="caution">
    <text evidence="1">The sequence shown here is derived from an EMBL/GenBank/DDBJ whole genome shotgun (WGS) entry which is preliminary data.</text>
</comment>
<dbReference type="RefSeq" id="WP_282839600.1">
    <property type="nucleotide sequence ID" value="NZ_JASCXW010000019.1"/>
</dbReference>
<dbReference type="EMBL" id="JASCXW010000019">
    <property type="protein sequence ID" value="MDI6453170.1"/>
    <property type="molecule type" value="Genomic_DNA"/>
</dbReference>
<reference evidence="1" key="1">
    <citation type="submission" date="2023-05" db="EMBL/GenBank/DDBJ databases">
        <title>Mariniplasma microaerophilum sp. nov., a novel anaerobic mollicute isolated from terrestrial mud volcano, Taman Peninsula, Russia.</title>
        <authorList>
            <person name="Khomyakova M.A."/>
            <person name="Merkel A.Y."/>
            <person name="Slobodkin A.I."/>
        </authorList>
    </citation>
    <scope>NUCLEOTIDE SEQUENCE</scope>
    <source>
        <strain evidence="1">M4Ah</strain>
    </source>
</reference>
<evidence type="ECO:0000313" key="1">
    <source>
        <dbReference type="EMBL" id="MDI6453170.1"/>
    </source>
</evidence>
<sequence>MDAYSLPWAFYMKYNNRLKEMTLYLSKGFKEKTELSLSQMTLNKSDIEEFIHRYDYRKLSYFSGIQLNGTFDTILRFKMSHGKSYLKTYAVCQTDQTGFRCIHIEEKYIFKIHKNVRSSELFASRLNIDIEDFESISEFESTQNLMKIKGHLHNIILRMSN</sequence>
<protein>
    <submittedName>
        <fullName evidence="1">Uncharacterized protein</fullName>
    </submittedName>
</protein>
<proteinExistence type="predicted"/>
<dbReference type="Proteomes" id="UP001431532">
    <property type="component" value="Unassembled WGS sequence"/>
</dbReference>
<evidence type="ECO:0000313" key="2">
    <source>
        <dbReference type="Proteomes" id="UP001431532"/>
    </source>
</evidence>
<dbReference type="AlphaFoldDB" id="A0AAW6U8X6"/>
<name>A0AAW6U8X6_9MOLU</name>